<name>A0A8T1YDR6_9BRAS</name>
<dbReference type="FunFam" id="3.40.30.10:FF:000341">
    <property type="entry name" value="Glutathione S-transferase T1"/>
    <property type="match status" value="1"/>
</dbReference>
<dbReference type="EC" id="2.5.1.18" evidence="2"/>
<dbReference type="GO" id="GO:0009407">
    <property type="term" value="P:toxin catabolic process"/>
    <property type="evidence" value="ECO:0007669"/>
    <property type="project" value="UniProtKB-ARBA"/>
</dbReference>
<evidence type="ECO:0000256" key="2">
    <source>
        <dbReference type="ARBA" id="ARBA00012452"/>
    </source>
</evidence>
<feature type="domain" description="GST N-terminal" evidence="8">
    <location>
        <begin position="1008"/>
        <end position="1089"/>
    </location>
</feature>
<feature type="domain" description="GST C-terminal" evidence="9">
    <location>
        <begin position="570"/>
        <end position="717"/>
    </location>
</feature>
<protein>
    <recommendedName>
        <fullName evidence="2">glutathione transferase</fullName>
        <ecNumber evidence="2">2.5.1.18</ecNumber>
    </recommendedName>
</protein>
<dbReference type="InterPro" id="IPR040075">
    <property type="entry name" value="GST_N_Theta"/>
</dbReference>
<dbReference type="SFLD" id="SFLDG00358">
    <property type="entry name" value="Main_(cytGST)"/>
    <property type="match status" value="2"/>
</dbReference>
<dbReference type="InterPro" id="IPR001005">
    <property type="entry name" value="SANT/Myb"/>
</dbReference>
<dbReference type="EMBL" id="JAEFBK010000012">
    <property type="protein sequence ID" value="KAG7544107.1"/>
    <property type="molecule type" value="Genomic_DNA"/>
</dbReference>
<evidence type="ECO:0000313" key="11">
    <source>
        <dbReference type="Proteomes" id="UP000694240"/>
    </source>
</evidence>
<comment type="caution">
    <text evidence="10">The sequence shown here is derived from an EMBL/GenBank/DDBJ whole genome shotgun (WGS) entry which is preliminary data.</text>
</comment>
<dbReference type="InterPro" id="IPR040079">
    <property type="entry name" value="Glutathione_S-Trfase"/>
</dbReference>
<evidence type="ECO:0000259" key="7">
    <source>
        <dbReference type="PROSITE" id="PS50090"/>
    </source>
</evidence>
<feature type="domain" description="GST C-terminal" evidence="9">
    <location>
        <begin position="1096"/>
        <end position="1239"/>
    </location>
</feature>
<dbReference type="CDD" id="cd03050">
    <property type="entry name" value="GST_N_Theta"/>
    <property type="match status" value="2"/>
</dbReference>
<keyword evidence="3" id="KW-0216">Detoxification</keyword>
<proteinExistence type="inferred from homology"/>
<feature type="domain" description="Myb-like" evidence="7">
    <location>
        <begin position="746"/>
        <end position="817"/>
    </location>
</feature>
<dbReference type="InterPro" id="IPR043377">
    <property type="entry name" value="GSTT1/2/3"/>
</dbReference>
<dbReference type="AlphaFoldDB" id="A0A8T1YDR6"/>
<dbReference type="CDD" id="cd03183">
    <property type="entry name" value="GST_C_Theta"/>
    <property type="match status" value="2"/>
</dbReference>
<dbReference type="SFLD" id="SFLDG01153">
    <property type="entry name" value="Main.4:_Theta-like"/>
    <property type="match status" value="2"/>
</dbReference>
<dbReference type="SFLD" id="SFLDS00019">
    <property type="entry name" value="Glutathione_Transferase_(cytos"/>
    <property type="match status" value="2"/>
</dbReference>
<feature type="region of interest" description="Disordered" evidence="6">
    <location>
        <begin position="876"/>
        <end position="956"/>
    </location>
</feature>
<keyword evidence="4" id="KW-0808">Transferase</keyword>
<dbReference type="Proteomes" id="UP000694240">
    <property type="component" value="Chromosome 12"/>
</dbReference>
<dbReference type="GO" id="GO:0004364">
    <property type="term" value="F:glutathione transferase activity"/>
    <property type="evidence" value="ECO:0007669"/>
    <property type="project" value="UniProtKB-EC"/>
</dbReference>
<dbReference type="InterPro" id="IPR004045">
    <property type="entry name" value="Glutathione_S-Trfase_N"/>
</dbReference>
<dbReference type="PROSITE" id="PS50404">
    <property type="entry name" value="GST_NTER"/>
    <property type="match status" value="2"/>
</dbReference>
<evidence type="ECO:0000313" key="10">
    <source>
        <dbReference type="EMBL" id="KAG7544107.1"/>
    </source>
</evidence>
<accession>A0A8T1YDR6</accession>
<evidence type="ECO:0000256" key="6">
    <source>
        <dbReference type="SAM" id="MobiDB-lite"/>
    </source>
</evidence>
<dbReference type="PROSITE" id="PS50405">
    <property type="entry name" value="GST_CTER"/>
    <property type="match status" value="2"/>
</dbReference>
<dbReference type="PROSITE" id="PS50090">
    <property type="entry name" value="MYB_LIKE"/>
    <property type="match status" value="1"/>
</dbReference>
<feature type="domain" description="GST N-terminal" evidence="8">
    <location>
        <begin position="482"/>
        <end position="563"/>
    </location>
</feature>
<evidence type="ECO:0000256" key="3">
    <source>
        <dbReference type="ARBA" id="ARBA00022575"/>
    </source>
</evidence>
<evidence type="ECO:0000259" key="8">
    <source>
        <dbReference type="PROSITE" id="PS50404"/>
    </source>
</evidence>
<keyword evidence="11" id="KW-1185">Reference proteome</keyword>
<evidence type="ECO:0000256" key="4">
    <source>
        <dbReference type="ARBA" id="ARBA00022679"/>
    </source>
</evidence>
<dbReference type="InterPro" id="IPR040911">
    <property type="entry name" value="Exostosin_GT47"/>
</dbReference>
<comment type="similarity">
    <text evidence="1">Belongs to the GST superfamily. Theta family.</text>
</comment>
<dbReference type="InterPro" id="IPR004046">
    <property type="entry name" value="GST_C"/>
</dbReference>
<evidence type="ECO:0000259" key="9">
    <source>
        <dbReference type="PROSITE" id="PS50405"/>
    </source>
</evidence>
<dbReference type="InterPro" id="IPR040077">
    <property type="entry name" value="GST_C_Theta"/>
</dbReference>
<evidence type="ECO:0000256" key="1">
    <source>
        <dbReference type="ARBA" id="ARBA00009899"/>
    </source>
</evidence>
<dbReference type="FunFam" id="1.20.1050.10:FF:000039">
    <property type="entry name" value="Glutathione S-transferase theta-1"/>
    <property type="match status" value="2"/>
</dbReference>
<dbReference type="InterPro" id="IPR010987">
    <property type="entry name" value="Glutathione-S-Trfase_C-like"/>
</dbReference>
<dbReference type="Pfam" id="PF02798">
    <property type="entry name" value="GST_N"/>
    <property type="match status" value="2"/>
</dbReference>
<feature type="region of interest" description="Disordered" evidence="6">
    <location>
        <begin position="728"/>
        <end position="753"/>
    </location>
</feature>
<organism evidence="10 11">
    <name type="scientific">Arabidopsis thaliana x Arabidopsis arenosa</name>
    <dbReference type="NCBI Taxonomy" id="1240361"/>
    <lineage>
        <taxon>Eukaryota</taxon>
        <taxon>Viridiplantae</taxon>
        <taxon>Streptophyta</taxon>
        <taxon>Embryophyta</taxon>
        <taxon>Tracheophyta</taxon>
        <taxon>Spermatophyta</taxon>
        <taxon>Magnoliopsida</taxon>
        <taxon>eudicotyledons</taxon>
        <taxon>Gunneridae</taxon>
        <taxon>Pentapetalae</taxon>
        <taxon>rosids</taxon>
        <taxon>malvids</taxon>
        <taxon>Brassicales</taxon>
        <taxon>Brassicaceae</taxon>
        <taxon>Camelineae</taxon>
        <taxon>Arabidopsis</taxon>
    </lineage>
</organism>
<dbReference type="Pfam" id="PF03016">
    <property type="entry name" value="Exostosin_GT47"/>
    <property type="match status" value="1"/>
</dbReference>
<dbReference type="PANTHER" id="PTHR44750">
    <property type="entry name" value="GLUTATHIONE S-TRANSFERASE T1-RELATED"/>
    <property type="match status" value="1"/>
</dbReference>
<dbReference type="PANTHER" id="PTHR44750:SF1">
    <property type="entry name" value="GLUTATHIONE S-TRANSFERASE T1-RELATED"/>
    <property type="match status" value="1"/>
</dbReference>
<gene>
    <name evidence="10" type="ORF">ISN45_Aa07g039720</name>
</gene>
<dbReference type="Pfam" id="PF14497">
    <property type="entry name" value="GST_C_3"/>
    <property type="match status" value="1"/>
</dbReference>
<evidence type="ECO:0000256" key="5">
    <source>
        <dbReference type="ARBA" id="ARBA00047960"/>
    </source>
</evidence>
<comment type="catalytic activity">
    <reaction evidence="5">
        <text>RX + glutathione = an S-substituted glutathione + a halide anion + H(+)</text>
        <dbReference type="Rhea" id="RHEA:16437"/>
        <dbReference type="ChEBI" id="CHEBI:15378"/>
        <dbReference type="ChEBI" id="CHEBI:16042"/>
        <dbReference type="ChEBI" id="CHEBI:17792"/>
        <dbReference type="ChEBI" id="CHEBI:57925"/>
        <dbReference type="ChEBI" id="CHEBI:90779"/>
        <dbReference type="EC" id="2.5.1.18"/>
    </reaction>
</comment>
<reference evidence="10 11" key="1">
    <citation type="submission" date="2020-12" db="EMBL/GenBank/DDBJ databases">
        <title>Concerted genomic and epigenomic changes stabilize Arabidopsis allopolyploids.</title>
        <authorList>
            <person name="Chen Z."/>
        </authorList>
    </citation>
    <scope>NUCLEOTIDE SEQUENCE [LARGE SCALE GENOMIC DNA]</scope>
    <source>
        <strain evidence="10">Allo738</strain>
        <tissue evidence="10">Leaf</tissue>
    </source>
</reference>
<sequence length="1251" mass="143225">MFSQKNDTFAREIVHGEDEKRYGVNLHSVLDHKGENESEEEQYQYIKPRSEGEGYALRAVIKYLHVQRSWLTRKKGKNPGSCDGKGVYVYDLPSKFNRDLLVDCVEMVPWTNMCKFSKNEGFGEAIENLGQGWFRTHQYALEPILHSRVLKHPCRVYNENQAKIFYVPFYGGFDVLRWHFKNVSDNVKDMLGIDILKWLETKESWKRNNGKDHVFVLGKISWDFRRSKLPWGSRFLELQGMQNPTKLLIERHPWEVNDIAIPHPTYFHPKTDYDIVSWQVKMMKKPRRNLISFAGGARPGNPNSIRSTLIEQCTSFSDQCRFLNCSNGSCDKPENVIELFQDSEFCLQPSGDSPTRKSVFDSLICGCIPVIFNPYTAYYQYAWHLPENHQKYSVYINQEDVKEKRVNVVKKLMAKTLKEKEYIRSYIVHQLLPGLVYGDSNAKFQRFRDAFDITFDSLLEKINRLIITGQCSDPQNQKKTMMKLKVYADRMSQPSRAVIIFCKVNGIQFEEVLISLGKSQQLSPEFKEINPMGKVPAIVDGKLKLFESHAILIYLSSAFPSVVDHWYPNDLSKRAKIHSVLDWHHTNLRPGAAGYVLNSVLAPALGLPLNPKAAAEAENILTKSLSTLESFWLKGNGKFLLGSNQPSIADLSLVCELTQLQVLDDKDRLRLLSPHKKVEQWIENTREATMPHFDEVHEVLFRAKDRFQKHREMETASKSGPQSKIIQFSSIGGKSDDPNLVQNTTDRRKTRRKWRPPEDVILISAWLNTDKGPTVVNDQKGCAFWKRIGTYFSNSASLANLPKREGSHCKQRWAKINDRVCQFVVCYDQALNQRTSGQSEDEVFKVAYQIYYNNYKSNFTLEHAWRELRHNKKWISSNTSEDPKGGGSSKRTKLNGGGGSSKRTKLNGGGVYSSSSNPESQPIALDGEEEVMDRPLAVKSSKQKGKKVATKTTIEEEREADSRSRLENLWALKEKDKQQATVETLLFFFRLSQFSDPQNQKKTKKKMMKLKVYADRMSQPSRAVIIFCKVNGIQFDEVLISLAKRQQLSPEFKEINPMGKVPAIVDGRLKLFESHAILIYLSSAFPSVADHWYPNDLSKRAKIHSVMDWHHTNLRPGAAGYVLNSVLAPALGLPLNPKAAAEAEKLLTKSLSTLETFWLKGNAKFLLGSNQLSIADLSLVCELMQLQVLDDKDRLRLLSPHKKVEQWIENTRKATMPHFDETHEILFKAKEGFQKQREMGTVSKPGLQSKM</sequence>